<evidence type="ECO:0000256" key="1">
    <source>
        <dbReference type="SAM" id="Phobius"/>
    </source>
</evidence>
<keyword evidence="2" id="KW-0614">Plasmid</keyword>
<feature type="transmembrane region" description="Helical" evidence="1">
    <location>
        <begin position="45"/>
        <end position="63"/>
    </location>
</feature>
<reference evidence="2 3" key="1">
    <citation type="submission" date="2015-11" db="EMBL/GenBank/DDBJ databases">
        <authorList>
            <person name="Chong T.M."/>
            <person name="Chan K.G."/>
            <person name="Dessaux Y."/>
        </authorList>
    </citation>
    <scope>NUCLEOTIDE SEQUENCE [LARGE SCALE GENOMIC DNA]</scope>
    <source>
        <strain evidence="2 3">S5.2</strain>
        <plasmid evidence="3">Plasmid</plasmid>
    </source>
</reference>
<keyword evidence="3" id="KW-1185">Reference proteome</keyword>
<gene>
    <name evidence="2" type="ORF">DW68_024160</name>
</gene>
<dbReference type="EMBL" id="CP013125">
    <property type="protein sequence ID" value="ALN21775.1"/>
    <property type="molecule type" value="Genomic_DNA"/>
</dbReference>
<feature type="transmembrane region" description="Helical" evidence="1">
    <location>
        <begin position="12"/>
        <end position="33"/>
    </location>
</feature>
<keyword evidence="1" id="KW-1133">Transmembrane helix</keyword>
<sequence>MNESRSNQQMLKWLVGTSAFAFANALMVISLAANMQREPEKVSTYLAVMAACVILGLLSGRTARRYYKHLKSVLGNAASSQAKPAVAAEGGALES</sequence>
<keyword evidence="1" id="KW-0812">Transmembrane</keyword>
<accession>A0ABM5W3D9</accession>
<dbReference type="Proteomes" id="UP000028530">
    <property type="component" value="Plasmid pPME5"/>
</dbReference>
<proteinExistence type="predicted"/>
<evidence type="ECO:0000313" key="3">
    <source>
        <dbReference type="Proteomes" id="UP000028530"/>
    </source>
</evidence>
<organism evidence="2 3">
    <name type="scientific">Ectopseudomonas mendocina S5.2</name>
    <dbReference type="NCBI Taxonomy" id="1225174"/>
    <lineage>
        <taxon>Bacteria</taxon>
        <taxon>Pseudomonadati</taxon>
        <taxon>Pseudomonadota</taxon>
        <taxon>Gammaproteobacteria</taxon>
        <taxon>Pseudomonadales</taxon>
        <taxon>Pseudomonadaceae</taxon>
        <taxon>Ectopseudomonas</taxon>
    </lineage>
</organism>
<protein>
    <submittedName>
        <fullName evidence="2">Uncharacterized protein</fullName>
    </submittedName>
</protein>
<evidence type="ECO:0000313" key="2">
    <source>
        <dbReference type="EMBL" id="ALN21775.1"/>
    </source>
</evidence>
<dbReference type="GeneID" id="57608989"/>
<geneLocation type="plasmid" evidence="3"/>
<name>A0ABM5W3D9_ECTME</name>
<keyword evidence="1" id="KW-0472">Membrane</keyword>
<dbReference type="RefSeq" id="WP_017362391.1">
    <property type="nucleotide sequence ID" value="NZ_CP013125.1"/>
</dbReference>